<accession>A0ABS7GJJ9</accession>
<dbReference type="GO" id="GO:0004497">
    <property type="term" value="F:monooxygenase activity"/>
    <property type="evidence" value="ECO:0007669"/>
    <property type="project" value="UniProtKB-KW"/>
</dbReference>
<dbReference type="InterPro" id="IPR053212">
    <property type="entry name" value="DHP_3-monooxygenase"/>
</dbReference>
<keyword evidence="4" id="KW-1185">Reference proteome</keyword>
<dbReference type="RefSeq" id="WP_220253210.1">
    <property type="nucleotide sequence ID" value="NZ_JAICCF010000005.1"/>
</dbReference>
<name>A0ABS7GJJ9_9BACT</name>
<sequence>MKIIVIGGSIGGLITGIAMLQQGFDVNIYERAAADMKDRGAGLVIQPEMIDYLIEYGIVPSEVFGVPARQRQILDEQGRPILKYQNDTVFTSWNYLWRHLKDYFPKERYFFGYEVEHISQNAHAVSATFKNGSSVTGDLLIGADGYNSTVRKTFLPHVTPQYAGYVAYRGLIPEKDMTAAEGNFFSDKFSLYPYEQSHILSYMVPGPGGELSKGNRLFNWVWYLNKSAALLNKLLTDNNGNKRRYSVPAGMLNNDAKTALRELADKHLPAILKDRIYQTREPFLQVIFDLAVPKMYEGRIAILGDAAFVVRPHTASGTAKAYRDAVVLSHSLADHDDLGMALGYWNEQQTRYAMAIMNHGKQLALRSNLGIS</sequence>
<feature type="domain" description="FAD-binding" evidence="1">
    <location>
        <begin position="2"/>
        <end position="153"/>
    </location>
</feature>
<protein>
    <submittedName>
        <fullName evidence="3">FAD-dependent monooxygenase</fullName>
    </submittedName>
</protein>
<keyword evidence="3" id="KW-0560">Oxidoreductase</keyword>
<organism evidence="3 4">
    <name type="scientific">Chitinophaga rhizophila</name>
    <dbReference type="NCBI Taxonomy" id="2866212"/>
    <lineage>
        <taxon>Bacteria</taxon>
        <taxon>Pseudomonadati</taxon>
        <taxon>Bacteroidota</taxon>
        <taxon>Chitinophagia</taxon>
        <taxon>Chitinophagales</taxon>
        <taxon>Chitinophagaceae</taxon>
        <taxon>Chitinophaga</taxon>
    </lineage>
</organism>
<dbReference type="Pfam" id="PF01494">
    <property type="entry name" value="FAD_binding_3"/>
    <property type="match status" value="1"/>
</dbReference>
<dbReference type="InterPro" id="IPR036188">
    <property type="entry name" value="FAD/NAD-bd_sf"/>
</dbReference>
<dbReference type="EMBL" id="JAICCF010000005">
    <property type="protein sequence ID" value="MBW8687894.1"/>
    <property type="molecule type" value="Genomic_DNA"/>
</dbReference>
<dbReference type="InterPro" id="IPR002938">
    <property type="entry name" value="FAD-bd"/>
</dbReference>
<keyword evidence="3" id="KW-0503">Monooxygenase</keyword>
<evidence type="ECO:0000313" key="4">
    <source>
        <dbReference type="Proteomes" id="UP000812961"/>
    </source>
</evidence>
<dbReference type="Proteomes" id="UP000812961">
    <property type="component" value="Unassembled WGS sequence"/>
</dbReference>
<evidence type="ECO:0000259" key="1">
    <source>
        <dbReference type="Pfam" id="PF01494"/>
    </source>
</evidence>
<gene>
    <name evidence="3" type="ORF">K1Y79_26380</name>
</gene>
<dbReference type="NCBIfam" id="NF005566">
    <property type="entry name" value="PRK07236.1"/>
    <property type="match status" value="1"/>
</dbReference>
<dbReference type="SUPFAM" id="SSF51905">
    <property type="entry name" value="FAD/NAD(P)-binding domain"/>
    <property type="match status" value="1"/>
</dbReference>
<evidence type="ECO:0000313" key="3">
    <source>
        <dbReference type="EMBL" id="MBW8687894.1"/>
    </source>
</evidence>
<dbReference type="SUPFAM" id="SSF54373">
    <property type="entry name" value="FAD-linked reductases, C-terminal domain"/>
    <property type="match status" value="1"/>
</dbReference>
<comment type="caution">
    <text evidence="3">The sequence shown here is derived from an EMBL/GenBank/DDBJ whole genome shotgun (WGS) entry which is preliminary data.</text>
</comment>
<reference evidence="3 4" key="1">
    <citation type="submission" date="2021-08" db="EMBL/GenBank/DDBJ databases">
        <title>The genome sequence of Chitinophaga sp. B61.</title>
        <authorList>
            <person name="Zhang X."/>
        </authorList>
    </citation>
    <scope>NUCLEOTIDE SEQUENCE [LARGE SCALE GENOMIC DNA]</scope>
    <source>
        <strain evidence="3 4">B61</strain>
    </source>
</reference>
<feature type="domain" description="2,6-dihydroxypyridine 3-monooxygenase substrate binding" evidence="2">
    <location>
        <begin position="162"/>
        <end position="289"/>
    </location>
</feature>
<dbReference type="Gene3D" id="3.50.50.60">
    <property type="entry name" value="FAD/NAD(P)-binding domain"/>
    <property type="match status" value="2"/>
</dbReference>
<proteinExistence type="predicted"/>
<evidence type="ECO:0000259" key="2">
    <source>
        <dbReference type="Pfam" id="PF22607"/>
    </source>
</evidence>
<dbReference type="InterPro" id="IPR054707">
    <property type="entry name" value="DhpH_subs-bd"/>
</dbReference>
<dbReference type="PANTHER" id="PTHR47469:SF2">
    <property type="entry name" value="OS06G0597600 PROTEIN"/>
    <property type="match status" value="1"/>
</dbReference>
<dbReference type="PRINTS" id="PR00420">
    <property type="entry name" value="RNGMNOXGNASE"/>
</dbReference>
<dbReference type="Pfam" id="PF22607">
    <property type="entry name" value="FAD_binding-like"/>
    <property type="match status" value="1"/>
</dbReference>
<dbReference type="PANTHER" id="PTHR47469">
    <property type="entry name" value="MONOOXYGENASE-LIKE"/>
    <property type="match status" value="1"/>
</dbReference>